<dbReference type="SUPFAM" id="SSF101936">
    <property type="entry name" value="DNA-binding pseudobarrel domain"/>
    <property type="match status" value="1"/>
</dbReference>
<dbReference type="Pfam" id="PF03754">
    <property type="entry name" value="At2g31720-like"/>
    <property type="match status" value="1"/>
</dbReference>
<evidence type="ECO:0008006" key="8">
    <source>
        <dbReference type="Google" id="ProtNLM"/>
    </source>
</evidence>
<keyword evidence="2" id="KW-0805">Transcription regulation</keyword>
<dbReference type="OrthoDB" id="690376at2759"/>
<evidence type="ECO:0000256" key="5">
    <source>
        <dbReference type="ARBA" id="ARBA00023242"/>
    </source>
</evidence>
<gene>
    <name evidence="6" type="ORF">EJB05_35370</name>
</gene>
<dbReference type="GO" id="GO:0005634">
    <property type="term" value="C:nucleus"/>
    <property type="evidence" value="ECO:0007669"/>
    <property type="project" value="UniProtKB-SubCell"/>
</dbReference>
<evidence type="ECO:0000313" key="7">
    <source>
        <dbReference type="Proteomes" id="UP000324897"/>
    </source>
</evidence>
<dbReference type="GO" id="GO:0003677">
    <property type="term" value="F:DNA binding"/>
    <property type="evidence" value="ECO:0007669"/>
    <property type="project" value="UniProtKB-KW"/>
</dbReference>
<dbReference type="PANTHER" id="PTHR34397">
    <property type="entry name" value="OS05G0237600 PROTEIN"/>
    <property type="match status" value="1"/>
</dbReference>
<keyword evidence="7" id="KW-1185">Reference proteome</keyword>
<proteinExistence type="predicted"/>
<comment type="subcellular location">
    <subcellularLocation>
        <location evidence="1">Nucleus</location>
    </subcellularLocation>
</comment>
<evidence type="ECO:0000256" key="2">
    <source>
        <dbReference type="ARBA" id="ARBA00023015"/>
    </source>
</evidence>
<evidence type="ECO:0000256" key="1">
    <source>
        <dbReference type="ARBA" id="ARBA00004123"/>
    </source>
</evidence>
<accession>A0A5J9U6A0</accession>
<dbReference type="Gramene" id="TVU19232">
    <property type="protein sequence ID" value="TVU19232"/>
    <property type="gene ID" value="EJB05_35370"/>
</dbReference>
<evidence type="ECO:0000313" key="6">
    <source>
        <dbReference type="EMBL" id="TVU19232.1"/>
    </source>
</evidence>
<name>A0A5J9U6A0_9POAL</name>
<dbReference type="InterPro" id="IPR015300">
    <property type="entry name" value="DNA-bd_pseudobarrel_sf"/>
</dbReference>
<evidence type="ECO:0000256" key="4">
    <source>
        <dbReference type="ARBA" id="ARBA00023163"/>
    </source>
</evidence>
<keyword evidence="5" id="KW-0539">Nucleus</keyword>
<keyword evidence="3" id="KW-0238">DNA-binding</keyword>
<protein>
    <recommendedName>
        <fullName evidence="8">TF-B3 domain-containing protein</fullName>
    </recommendedName>
</protein>
<feature type="non-terminal residue" evidence="6">
    <location>
        <position position="1"/>
    </location>
</feature>
<dbReference type="Gene3D" id="2.40.330.10">
    <property type="entry name" value="DNA-binding pseudobarrel domain"/>
    <property type="match status" value="1"/>
</dbReference>
<comment type="caution">
    <text evidence="6">The sequence shown here is derived from an EMBL/GenBank/DDBJ whole genome shotgun (WGS) entry which is preliminary data.</text>
</comment>
<evidence type="ECO:0000256" key="3">
    <source>
        <dbReference type="ARBA" id="ARBA00023125"/>
    </source>
</evidence>
<dbReference type="EMBL" id="RWGY01000029">
    <property type="protein sequence ID" value="TVU19232.1"/>
    <property type="molecule type" value="Genomic_DNA"/>
</dbReference>
<dbReference type="AlphaFoldDB" id="A0A5J9U6A0"/>
<reference evidence="6 7" key="1">
    <citation type="journal article" date="2019" name="Sci. Rep.">
        <title>A high-quality genome of Eragrostis curvula grass provides insights into Poaceae evolution and supports new strategies to enhance forage quality.</title>
        <authorList>
            <person name="Carballo J."/>
            <person name="Santos B.A.C.M."/>
            <person name="Zappacosta D."/>
            <person name="Garbus I."/>
            <person name="Selva J.P."/>
            <person name="Gallo C.A."/>
            <person name="Diaz A."/>
            <person name="Albertini E."/>
            <person name="Caccamo M."/>
            <person name="Echenique V."/>
        </authorList>
    </citation>
    <scope>NUCLEOTIDE SEQUENCE [LARGE SCALE GENOMIC DNA]</scope>
    <source>
        <strain evidence="7">cv. Victoria</strain>
        <tissue evidence="6">Leaf</tissue>
    </source>
</reference>
<sequence>MDAARGGLGADGDAGLIPLLDALAALGATTPQRVCRKKLSTTDLNLAQARLLIPRANGDVLAAFLTAGEKDEMDSVREERDDYGISRSRCCMDVPVFDRHGHRYDMMLRCDESGRYYRLIGPGWVQFVRANGHLAEAMAAMKETGREMEVELWAFRSKELPFRCSKAGCHPDGSLGFAILVTGA</sequence>
<keyword evidence="4" id="KW-0804">Transcription</keyword>
<dbReference type="PANTHER" id="PTHR34397:SF22">
    <property type="entry name" value="OS05G0237600 PROTEIN"/>
    <property type="match status" value="1"/>
</dbReference>
<organism evidence="6 7">
    <name type="scientific">Eragrostis curvula</name>
    <name type="common">weeping love grass</name>
    <dbReference type="NCBI Taxonomy" id="38414"/>
    <lineage>
        <taxon>Eukaryota</taxon>
        <taxon>Viridiplantae</taxon>
        <taxon>Streptophyta</taxon>
        <taxon>Embryophyta</taxon>
        <taxon>Tracheophyta</taxon>
        <taxon>Spermatophyta</taxon>
        <taxon>Magnoliopsida</taxon>
        <taxon>Liliopsida</taxon>
        <taxon>Poales</taxon>
        <taxon>Poaceae</taxon>
        <taxon>PACMAD clade</taxon>
        <taxon>Chloridoideae</taxon>
        <taxon>Eragrostideae</taxon>
        <taxon>Eragrostidinae</taxon>
        <taxon>Eragrostis</taxon>
    </lineage>
</organism>
<dbReference type="InterPro" id="IPR005508">
    <property type="entry name" value="At2g31720-like"/>
</dbReference>
<dbReference type="Proteomes" id="UP000324897">
    <property type="component" value="Chromosome 7"/>
</dbReference>